<proteinExistence type="predicted"/>
<evidence type="ECO:0000313" key="5">
    <source>
        <dbReference type="Proteomes" id="UP000283634"/>
    </source>
</evidence>
<dbReference type="OMA" id="PLYYCVN"/>
<dbReference type="GeneID" id="40331119"/>
<dbReference type="PANTHER" id="PTHR44094">
    <property type="entry name" value="DNAJ HEAT SHOCK N-TERMINAL DOMAIN-CONTAINING PROTEIN"/>
    <property type="match status" value="1"/>
</dbReference>
<keyword evidence="5" id="KW-1185">Reference proteome</keyword>
<protein>
    <submittedName>
        <fullName evidence="4">Putative chaperone protein DNAj</fullName>
    </submittedName>
</protein>
<sequence>MSSGLTARRLILQQITAVAQHSPFRSVLATMLANSTTTNSGANATANGPLNNYAGGHGKSSWICRFLVCPERCRGTFTLMTEEEMEYLRLRREEDGDEARVILATRPTRSLLKGLGGSALNVLLSFFISPLLALSVSLEAVRLGGPRPVVLVVAPIVGLTWGTVFFLIAWYAALQQLLLSVFYQLQAPVMLLGRPGCCWDELACRYGYPSGVVGSVHPSLAMYATQERLREQAQKREFRRRRSAKRDATYDGVKSRKSGGSDNDYYAILGVERDATARQVKEAYNRLVLELHPDKNPNKSAASQFDAVTTAYRVLGNAEKRRKYDIGGTSVVEDIGEKKRDAVRALFGGEALYTIVGDVKTGSFSQRVVDGLDWTPDELAACRQRMLQRCRDELITSYLQPLQNHSTKADNCNDGVGLADVKRRVQGFLNTGLAKEVLCAVGQEYIRVVQYSEATNPLQRLQLFLHVIAPHRVQRRLDKWRALSRIRQHTFKDSAAMVDLAWYTSVEELESTARWVATAVLLDTRLPLEERQRRRDALRLIAETFIVYGQAYKGANRQTMDTLMNSLQEYKQQQQRRGDSQ</sequence>
<feature type="transmembrane region" description="Helical" evidence="2">
    <location>
        <begin position="119"/>
        <end position="138"/>
    </location>
</feature>
<dbReference type="OrthoDB" id="10250354at2759"/>
<dbReference type="PANTHER" id="PTHR44094:SF7">
    <property type="entry name" value="PROTEIN DNAJ, PUTATIVE-RELATED"/>
    <property type="match status" value="1"/>
</dbReference>
<dbReference type="SUPFAM" id="SSF46565">
    <property type="entry name" value="Chaperone J-domain"/>
    <property type="match status" value="1"/>
</dbReference>
<evidence type="ECO:0000313" key="4">
    <source>
        <dbReference type="EMBL" id="RNF01134.1"/>
    </source>
</evidence>
<dbReference type="PRINTS" id="PR00625">
    <property type="entry name" value="JDOMAIN"/>
</dbReference>
<reference evidence="4 5" key="1">
    <citation type="journal article" date="2018" name="BMC Genomics">
        <title>Genomic comparison of Trypanosoma conorhini and Trypanosoma rangeli to Trypanosoma cruzi strains of high and low virulence.</title>
        <authorList>
            <person name="Bradwell K.R."/>
            <person name="Koparde V.N."/>
            <person name="Matveyev A.V."/>
            <person name="Serrano M.G."/>
            <person name="Alves J.M."/>
            <person name="Parikh H."/>
            <person name="Huang B."/>
            <person name="Lee V."/>
            <person name="Espinosa-Alvarez O."/>
            <person name="Ortiz P.A."/>
            <person name="Costa-Martins A.G."/>
            <person name="Teixeira M.M."/>
            <person name="Buck G.A."/>
        </authorList>
    </citation>
    <scope>NUCLEOTIDE SEQUENCE [LARGE SCALE GENOMIC DNA]</scope>
    <source>
        <strain evidence="4 5">AM80</strain>
    </source>
</reference>
<dbReference type="InterPro" id="IPR036869">
    <property type="entry name" value="J_dom_sf"/>
</dbReference>
<name>A0A422N6M1_TRYRA</name>
<accession>A0A422N6M1</accession>
<keyword evidence="2" id="KW-0472">Membrane</keyword>
<feature type="domain" description="J" evidence="3">
    <location>
        <begin position="264"/>
        <end position="328"/>
    </location>
</feature>
<feature type="transmembrane region" description="Helical" evidence="2">
    <location>
        <begin position="150"/>
        <end position="174"/>
    </location>
</feature>
<feature type="region of interest" description="Disordered" evidence="1">
    <location>
        <begin position="236"/>
        <end position="258"/>
    </location>
</feature>
<dbReference type="PROSITE" id="PS50076">
    <property type="entry name" value="DNAJ_2"/>
    <property type="match status" value="1"/>
</dbReference>
<dbReference type="EMBL" id="MKGL01000290">
    <property type="protein sequence ID" value="RNF01134.1"/>
    <property type="molecule type" value="Genomic_DNA"/>
</dbReference>
<evidence type="ECO:0000259" key="3">
    <source>
        <dbReference type="PROSITE" id="PS50076"/>
    </source>
</evidence>
<dbReference type="FunFam" id="1.10.287.110:FF:000228">
    <property type="entry name" value="Chaperone protein DNAJ, putative"/>
    <property type="match status" value="1"/>
</dbReference>
<keyword evidence="2" id="KW-1133">Transmembrane helix</keyword>
<comment type="caution">
    <text evidence="4">The sequence shown here is derived from an EMBL/GenBank/DDBJ whole genome shotgun (WGS) entry which is preliminary data.</text>
</comment>
<dbReference type="Pfam" id="PF00226">
    <property type="entry name" value="DnaJ"/>
    <property type="match status" value="1"/>
</dbReference>
<gene>
    <name evidence="4" type="ORF">TraAM80_07186</name>
</gene>
<dbReference type="Gene3D" id="1.10.287.110">
    <property type="entry name" value="DnaJ domain"/>
    <property type="match status" value="1"/>
</dbReference>
<dbReference type="Proteomes" id="UP000283634">
    <property type="component" value="Unassembled WGS sequence"/>
</dbReference>
<dbReference type="AlphaFoldDB" id="A0A422N6M1"/>
<evidence type="ECO:0000256" key="2">
    <source>
        <dbReference type="SAM" id="Phobius"/>
    </source>
</evidence>
<dbReference type="VEuPathDB" id="TriTrypDB:TRSC58_00873"/>
<dbReference type="RefSeq" id="XP_029236158.1">
    <property type="nucleotide sequence ID" value="XM_029383993.1"/>
</dbReference>
<organism evidence="4 5">
    <name type="scientific">Trypanosoma rangeli</name>
    <dbReference type="NCBI Taxonomy" id="5698"/>
    <lineage>
        <taxon>Eukaryota</taxon>
        <taxon>Discoba</taxon>
        <taxon>Euglenozoa</taxon>
        <taxon>Kinetoplastea</taxon>
        <taxon>Metakinetoplastina</taxon>
        <taxon>Trypanosomatida</taxon>
        <taxon>Trypanosomatidae</taxon>
        <taxon>Trypanosoma</taxon>
        <taxon>Herpetosoma</taxon>
    </lineage>
</organism>
<dbReference type="SMART" id="SM00271">
    <property type="entry name" value="DnaJ"/>
    <property type="match status" value="1"/>
</dbReference>
<dbReference type="CDD" id="cd06257">
    <property type="entry name" value="DnaJ"/>
    <property type="match status" value="1"/>
</dbReference>
<evidence type="ECO:0000256" key="1">
    <source>
        <dbReference type="SAM" id="MobiDB-lite"/>
    </source>
</evidence>
<dbReference type="InterPro" id="IPR052423">
    <property type="entry name" value="EMIR"/>
</dbReference>
<dbReference type="InterPro" id="IPR001623">
    <property type="entry name" value="DnaJ_domain"/>
</dbReference>
<keyword evidence="2" id="KW-0812">Transmembrane</keyword>